<dbReference type="EMBL" id="JUIV01000003">
    <property type="protein sequence ID" value="RYJ39666.1"/>
    <property type="molecule type" value="Genomic_DNA"/>
</dbReference>
<evidence type="ECO:0000259" key="4">
    <source>
        <dbReference type="Pfam" id="PF14905"/>
    </source>
</evidence>
<dbReference type="OrthoDB" id="8764943at2"/>
<evidence type="ECO:0000256" key="1">
    <source>
        <dbReference type="ARBA" id="ARBA00004442"/>
    </source>
</evidence>
<dbReference type="GO" id="GO:0009279">
    <property type="term" value="C:cell outer membrane"/>
    <property type="evidence" value="ECO:0007669"/>
    <property type="project" value="UniProtKB-SubCell"/>
</dbReference>
<proteinExistence type="predicted"/>
<dbReference type="InterPro" id="IPR036942">
    <property type="entry name" value="Beta-barrel_TonB_sf"/>
</dbReference>
<dbReference type="Pfam" id="PF14905">
    <property type="entry name" value="OMP_b-brl_3"/>
    <property type="match status" value="1"/>
</dbReference>
<keyword evidence="5" id="KW-0675">Receptor</keyword>
<protein>
    <submittedName>
        <fullName evidence="5">Putative TonB-dependent outer membrane receptor</fullName>
    </submittedName>
</protein>
<dbReference type="Pfam" id="PF13715">
    <property type="entry name" value="CarbopepD_reg_2"/>
    <property type="match status" value="1"/>
</dbReference>
<name>A0A444W1T1_9FLAO</name>
<dbReference type="InterPro" id="IPR041700">
    <property type="entry name" value="OMP_b-brl_3"/>
</dbReference>
<keyword evidence="2" id="KW-0472">Membrane</keyword>
<dbReference type="PANTHER" id="PTHR40980">
    <property type="entry name" value="PLUG DOMAIN-CONTAINING PROTEIN"/>
    <property type="match status" value="1"/>
</dbReference>
<dbReference type="RefSeq" id="WP_129746360.1">
    <property type="nucleotide sequence ID" value="NZ_JUIV01000003.1"/>
</dbReference>
<feature type="domain" description="Outer membrane protein beta-barrel" evidence="4">
    <location>
        <begin position="377"/>
        <end position="778"/>
    </location>
</feature>
<evidence type="ECO:0000313" key="6">
    <source>
        <dbReference type="Proteomes" id="UP000290433"/>
    </source>
</evidence>
<keyword evidence="3" id="KW-0998">Cell outer membrane</keyword>
<sequence>MNQKLKKQNKIKRLIFLILILLPIALFSQIKITGKITESNSRPIELAEAIVLTKDSIAEKSSFSNEKGYFQIEVKSGSYILQIRQIGKSTYTRNLTVDKDIDMGDIQLIEEEKQLQQVVVTAKKKLIERKVDRLVFNVENSVAASGGDALDALKVAPGIRVQNETVSMIGKSGIGLMVDDRLIQLSGDDLVNYLKSISSDNIKSIEIITTPPAKYDAEGNSGLINIKLKRPKNDSWNVTLRNTMKQATYFSDIMGANFSFQKKKISFLADIGFNKSKTIYENDITYNYPSSFWNVYLHNVNNTAFITPTIIFNYKVTDKTTLGVQYIGTTNKPTIYDYSNSIVTNKETGDLENIYTSNGNSKIDYSRSSLNVNGVTKLNEKGKLMTFDLDYLTYKNNKINPFNSIILDQENNVILDNYVINKGNLEIKNYAGKIDFIIPSHFANYEYGGKLSFINTNSAVNLLFYDNIANEDVLNQETQFDYQENTQAIYFSANKKIKKWEFKVGLRFENTQTKGAVFSENITNRKNYSKFFPTLFTTFTVNENNSFSFSLNRRINRPGYDYVNPARRYSSINSYVFGNPFLQPSFVYNAEIKHSYKSIFTSSASYTIGKNNISQINIPQLDNTQTATWENYADYNRVNLDESINFDFNKRWSTVSSIYFYYVEYKSHIPEIEATGSGAGGGFETRHTFTANKAKTFFIEGAYWYDFQSMSMQVKKAPASSLDISFKYFYLDKKLQLTLLFTNILKSDRVTMSYTSNNIDQSFRQYYDTQSIRLSLLYKFGSNKIGVKQRKLGNQEEIQRVN</sequence>
<dbReference type="SUPFAM" id="SSF56935">
    <property type="entry name" value="Porins"/>
    <property type="match status" value="1"/>
</dbReference>
<evidence type="ECO:0000313" key="5">
    <source>
        <dbReference type="EMBL" id="RYJ39666.1"/>
    </source>
</evidence>
<evidence type="ECO:0000256" key="3">
    <source>
        <dbReference type="ARBA" id="ARBA00023237"/>
    </source>
</evidence>
<dbReference type="Gene3D" id="2.40.170.20">
    <property type="entry name" value="TonB-dependent receptor, beta-barrel domain"/>
    <property type="match status" value="1"/>
</dbReference>
<dbReference type="InterPro" id="IPR008969">
    <property type="entry name" value="CarboxyPept-like_regulatory"/>
</dbReference>
<dbReference type="AlphaFoldDB" id="A0A444W1T1"/>
<dbReference type="SUPFAM" id="SSF49464">
    <property type="entry name" value="Carboxypeptidase regulatory domain-like"/>
    <property type="match status" value="1"/>
</dbReference>
<comment type="caution">
    <text evidence="5">The sequence shown here is derived from an EMBL/GenBank/DDBJ whole genome shotgun (WGS) entry which is preliminary data.</text>
</comment>
<comment type="subcellular location">
    <subcellularLocation>
        <location evidence="1">Cell outer membrane</location>
    </subcellularLocation>
</comment>
<dbReference type="Proteomes" id="UP000290433">
    <property type="component" value="Unassembled WGS sequence"/>
</dbReference>
<reference evidence="5 6" key="1">
    <citation type="submission" date="2014-12" db="EMBL/GenBank/DDBJ databases">
        <title>Genome sequence of Flavobacterium anhuiense RCM74.</title>
        <authorList>
            <person name="Kim J.F."/>
            <person name="Song J.Y."/>
            <person name="Kwak M.-J."/>
            <person name="Lee S.-W."/>
        </authorList>
    </citation>
    <scope>NUCLEOTIDE SEQUENCE [LARGE SCALE GENOMIC DNA]</scope>
    <source>
        <strain evidence="5 6">RCM74</strain>
    </source>
</reference>
<dbReference type="PANTHER" id="PTHR40980:SF4">
    <property type="entry name" value="TONB-DEPENDENT RECEPTOR-LIKE BETA-BARREL DOMAIN-CONTAINING PROTEIN"/>
    <property type="match status" value="1"/>
</dbReference>
<accession>A0A444W1T1</accession>
<dbReference type="Gene3D" id="2.170.130.10">
    <property type="entry name" value="TonB-dependent receptor, plug domain"/>
    <property type="match status" value="1"/>
</dbReference>
<organism evidence="5 6">
    <name type="scientific">Flavobacterium anhuiense</name>
    <dbReference type="NCBI Taxonomy" id="459526"/>
    <lineage>
        <taxon>Bacteria</taxon>
        <taxon>Pseudomonadati</taxon>
        <taxon>Bacteroidota</taxon>
        <taxon>Flavobacteriia</taxon>
        <taxon>Flavobacteriales</taxon>
        <taxon>Flavobacteriaceae</taxon>
        <taxon>Flavobacterium</taxon>
    </lineage>
</organism>
<evidence type="ECO:0000256" key="2">
    <source>
        <dbReference type="ARBA" id="ARBA00023136"/>
    </source>
</evidence>
<dbReference type="InterPro" id="IPR037066">
    <property type="entry name" value="Plug_dom_sf"/>
</dbReference>
<gene>
    <name evidence="5" type="ORF">NU08_1335</name>
</gene>